<evidence type="ECO:0000313" key="1">
    <source>
        <dbReference type="EMBL" id="KAK9131799.1"/>
    </source>
</evidence>
<protein>
    <submittedName>
        <fullName evidence="1">Uncharacterized protein</fullName>
    </submittedName>
</protein>
<dbReference type="Proteomes" id="UP001419268">
    <property type="component" value="Unassembled WGS sequence"/>
</dbReference>
<sequence length="129" mass="13663">MRSHGSQGIHINTNMVVINVIEFRVLEDVEFYGEDVVGWRPIVGPVEEAQVLGRIGAVDAWRGCEEEGEAVAGVEGLDRGDREDEGGEESLVFCGDFVGVQGTADGVRGGVCEGERAGLEGGGAEEEEV</sequence>
<organism evidence="1 2">
    <name type="scientific">Stephania cephalantha</name>
    <dbReference type="NCBI Taxonomy" id="152367"/>
    <lineage>
        <taxon>Eukaryota</taxon>
        <taxon>Viridiplantae</taxon>
        <taxon>Streptophyta</taxon>
        <taxon>Embryophyta</taxon>
        <taxon>Tracheophyta</taxon>
        <taxon>Spermatophyta</taxon>
        <taxon>Magnoliopsida</taxon>
        <taxon>Ranunculales</taxon>
        <taxon>Menispermaceae</taxon>
        <taxon>Menispermoideae</taxon>
        <taxon>Cissampelideae</taxon>
        <taxon>Stephania</taxon>
    </lineage>
</organism>
<reference evidence="1 2" key="1">
    <citation type="submission" date="2024-01" db="EMBL/GenBank/DDBJ databases">
        <title>Genome assemblies of Stephania.</title>
        <authorList>
            <person name="Yang L."/>
        </authorList>
    </citation>
    <scope>NUCLEOTIDE SEQUENCE [LARGE SCALE GENOMIC DNA]</scope>
    <source>
        <strain evidence="1">JXDWG</strain>
        <tissue evidence="1">Leaf</tissue>
    </source>
</reference>
<dbReference type="AlphaFoldDB" id="A0AAP0P6C8"/>
<comment type="caution">
    <text evidence="1">The sequence shown here is derived from an EMBL/GenBank/DDBJ whole genome shotgun (WGS) entry which is preliminary data.</text>
</comment>
<proteinExistence type="predicted"/>
<evidence type="ECO:0000313" key="2">
    <source>
        <dbReference type="Proteomes" id="UP001419268"/>
    </source>
</evidence>
<accession>A0AAP0P6C8</accession>
<dbReference type="EMBL" id="JBBNAG010000005">
    <property type="protein sequence ID" value="KAK9131799.1"/>
    <property type="molecule type" value="Genomic_DNA"/>
</dbReference>
<gene>
    <name evidence="1" type="ORF">Scep_011327</name>
</gene>
<name>A0AAP0P6C8_9MAGN</name>
<keyword evidence="2" id="KW-1185">Reference proteome</keyword>